<evidence type="ECO:0000313" key="2">
    <source>
        <dbReference type="EMBL" id="QBD78097.1"/>
    </source>
</evidence>
<dbReference type="Proteomes" id="UP000290365">
    <property type="component" value="Chromosome"/>
</dbReference>
<evidence type="ECO:0000259" key="1">
    <source>
        <dbReference type="Pfam" id="PF07883"/>
    </source>
</evidence>
<dbReference type="KEGG" id="kbs:EPA93_19690"/>
<sequence length="157" mass="17781">MTSTSIPAILDEEQGEKTFLSEAWYQVWKATGETTNGVVETWFEVVPPHMGPPEHLHERFDECFWVVKGNFLIKVAERIVKVSEGTWIFVPRGTPHGFRNIGAENGHLLIQALPTGEMRKYFEEVGEALRSEPANHEALQHVNERYGIVEVGPPLTE</sequence>
<accession>A0A4P6JRJ3</accession>
<dbReference type="PANTHER" id="PTHR36440">
    <property type="entry name" value="PUTATIVE (AFU_ORTHOLOGUE AFUA_8G07350)-RELATED"/>
    <property type="match status" value="1"/>
</dbReference>
<reference evidence="2 3" key="1">
    <citation type="submission" date="2019-01" db="EMBL/GenBank/DDBJ databases">
        <title>Ktedonosporobacter rubrisoli SCAWS-G2.</title>
        <authorList>
            <person name="Huang Y."/>
            <person name="Yan B."/>
        </authorList>
    </citation>
    <scope>NUCLEOTIDE SEQUENCE [LARGE SCALE GENOMIC DNA]</scope>
    <source>
        <strain evidence="2 3">SCAWS-G2</strain>
    </source>
</reference>
<organism evidence="2 3">
    <name type="scientific">Ktedonosporobacter rubrisoli</name>
    <dbReference type="NCBI Taxonomy" id="2509675"/>
    <lineage>
        <taxon>Bacteria</taxon>
        <taxon>Bacillati</taxon>
        <taxon>Chloroflexota</taxon>
        <taxon>Ktedonobacteria</taxon>
        <taxon>Ktedonobacterales</taxon>
        <taxon>Ktedonosporobacteraceae</taxon>
        <taxon>Ktedonosporobacter</taxon>
    </lineage>
</organism>
<dbReference type="PANTHER" id="PTHR36440:SF1">
    <property type="entry name" value="PUTATIVE (AFU_ORTHOLOGUE AFUA_8G07350)-RELATED"/>
    <property type="match status" value="1"/>
</dbReference>
<dbReference type="SUPFAM" id="SSF51182">
    <property type="entry name" value="RmlC-like cupins"/>
    <property type="match status" value="1"/>
</dbReference>
<dbReference type="Pfam" id="PF07883">
    <property type="entry name" value="Cupin_2"/>
    <property type="match status" value="1"/>
</dbReference>
<dbReference type="Gene3D" id="2.60.120.10">
    <property type="entry name" value="Jelly Rolls"/>
    <property type="match status" value="1"/>
</dbReference>
<feature type="domain" description="Cupin type-2" evidence="1">
    <location>
        <begin position="43"/>
        <end position="109"/>
    </location>
</feature>
<dbReference type="RefSeq" id="WP_129889150.1">
    <property type="nucleotide sequence ID" value="NZ_CP035758.1"/>
</dbReference>
<dbReference type="InterPro" id="IPR053146">
    <property type="entry name" value="QDO-like"/>
</dbReference>
<dbReference type="InterPro" id="IPR014710">
    <property type="entry name" value="RmlC-like_jellyroll"/>
</dbReference>
<name>A0A4P6JRJ3_KTERU</name>
<dbReference type="InterPro" id="IPR013096">
    <property type="entry name" value="Cupin_2"/>
</dbReference>
<dbReference type="OrthoDB" id="9090296at2"/>
<protein>
    <submittedName>
        <fullName evidence="2">Cupin domain-containing protein</fullName>
    </submittedName>
</protein>
<keyword evidence="3" id="KW-1185">Reference proteome</keyword>
<dbReference type="EMBL" id="CP035758">
    <property type="protein sequence ID" value="QBD78097.1"/>
    <property type="molecule type" value="Genomic_DNA"/>
</dbReference>
<gene>
    <name evidence="2" type="ORF">EPA93_19690</name>
</gene>
<dbReference type="InterPro" id="IPR011051">
    <property type="entry name" value="RmlC_Cupin_sf"/>
</dbReference>
<dbReference type="AlphaFoldDB" id="A0A4P6JRJ3"/>
<proteinExistence type="predicted"/>
<evidence type="ECO:0000313" key="3">
    <source>
        <dbReference type="Proteomes" id="UP000290365"/>
    </source>
</evidence>